<dbReference type="GeneID" id="18815483"/>
<feature type="transmembrane region" description="Helical" evidence="1">
    <location>
        <begin position="23"/>
        <end position="46"/>
    </location>
</feature>
<dbReference type="KEGG" id="sla:SERLADRAFT_441137"/>
<keyword evidence="1" id="KW-1133">Transmembrane helix</keyword>
<dbReference type="AlphaFoldDB" id="F8P5N0"/>
<evidence type="ECO:0000313" key="2">
    <source>
        <dbReference type="EMBL" id="EGO21917.1"/>
    </source>
</evidence>
<accession>F8P5N0</accession>
<feature type="transmembrane region" description="Helical" evidence="1">
    <location>
        <begin position="112"/>
        <end position="135"/>
    </location>
</feature>
<name>F8P5N0_SERL9</name>
<dbReference type="EMBL" id="GL945438">
    <property type="protein sequence ID" value="EGO21917.1"/>
    <property type="molecule type" value="Genomic_DNA"/>
</dbReference>
<keyword evidence="1" id="KW-0472">Membrane</keyword>
<reference evidence="2" key="1">
    <citation type="submission" date="2011-04" db="EMBL/GenBank/DDBJ databases">
        <title>Evolution of plant cell wall degrading machinery underlies the functional diversity of forest fungi.</title>
        <authorList>
            <consortium name="US DOE Joint Genome Institute (JGI-PGF)"/>
            <person name="Eastwood D.C."/>
            <person name="Floudas D."/>
            <person name="Binder M."/>
            <person name="Majcherczyk A."/>
            <person name="Schneider P."/>
            <person name="Aerts A."/>
            <person name="Asiegbu F.O."/>
            <person name="Baker S.E."/>
            <person name="Barry K."/>
            <person name="Bendiksby M."/>
            <person name="Blumentritt M."/>
            <person name="Coutinho P.M."/>
            <person name="Cullen D."/>
            <person name="Cullen D."/>
            <person name="Gathman A."/>
            <person name="Goodell B."/>
            <person name="Henrissat B."/>
            <person name="Ihrmark K."/>
            <person name="Kauserud H."/>
            <person name="Kohler A."/>
            <person name="LaButti K."/>
            <person name="Lapidus A."/>
            <person name="Lavin J.L."/>
            <person name="Lee Y.-H."/>
            <person name="Lindquist E."/>
            <person name="Lilly W."/>
            <person name="Lucas S."/>
            <person name="Morin E."/>
            <person name="Murat C."/>
            <person name="Oguiza J.A."/>
            <person name="Park J."/>
            <person name="Pisabarro A.G."/>
            <person name="Riley R."/>
            <person name="Rosling A."/>
            <person name="Salamov A."/>
            <person name="Schmidt O."/>
            <person name="Schmutz J."/>
            <person name="Skrede I."/>
            <person name="Stenlid J."/>
            <person name="Wiebenga A."/>
            <person name="Xie X."/>
            <person name="Kues U."/>
            <person name="Hibbett D.S."/>
            <person name="Hoffmeister D."/>
            <person name="Hogberg N."/>
            <person name="Martin F."/>
            <person name="Grigoriev I.V."/>
            <person name="Watkinson S.C."/>
        </authorList>
    </citation>
    <scope>NUCLEOTIDE SEQUENCE</scope>
    <source>
        <strain evidence="2">S7.9</strain>
    </source>
</reference>
<dbReference type="OrthoDB" id="2548432at2759"/>
<dbReference type="HOGENOM" id="CLU_099534_0_0_1"/>
<gene>
    <name evidence="2" type="ORF">SERLADRAFT_441137</name>
</gene>
<feature type="transmembrane region" description="Helical" evidence="1">
    <location>
        <begin position="58"/>
        <end position="83"/>
    </location>
</feature>
<protein>
    <submittedName>
        <fullName evidence="2">Uncharacterized protein</fullName>
    </submittedName>
</protein>
<dbReference type="Proteomes" id="UP000008064">
    <property type="component" value="Unassembled WGS sequence"/>
</dbReference>
<proteinExistence type="predicted"/>
<keyword evidence="1" id="KW-0812">Transmembrane</keyword>
<organism>
    <name type="scientific">Serpula lacrymans var. lacrymans (strain S7.9)</name>
    <name type="common">Dry rot fungus</name>
    <dbReference type="NCBI Taxonomy" id="578457"/>
    <lineage>
        <taxon>Eukaryota</taxon>
        <taxon>Fungi</taxon>
        <taxon>Dikarya</taxon>
        <taxon>Basidiomycota</taxon>
        <taxon>Agaricomycotina</taxon>
        <taxon>Agaricomycetes</taxon>
        <taxon>Agaricomycetidae</taxon>
        <taxon>Boletales</taxon>
        <taxon>Coniophorineae</taxon>
        <taxon>Serpulaceae</taxon>
        <taxon>Serpula</taxon>
    </lineage>
</organism>
<evidence type="ECO:0000256" key="1">
    <source>
        <dbReference type="SAM" id="Phobius"/>
    </source>
</evidence>
<dbReference type="RefSeq" id="XP_007321703.1">
    <property type="nucleotide sequence ID" value="XM_007321641.1"/>
</dbReference>
<sequence length="207" mass="22819">MSASDASLPPPGTNWIEMLQPTVTFLLVGTVFSSMLIPVLIALLIFSTPQSRRYAVFYLNIVGILVGLVQGGLNIFIMVRAIFLRDSAMDIEAQQIRTILTPDDPLPQAASIAYTTLSAFAPLAVETILILRLLALYPSRSTPRLTFLIIVSIPSTIHVIRMINCATYLWKDVGATNGAESPLVSAFHLWGDWQVKFEWILQTVDVS</sequence>